<dbReference type="InterPro" id="IPR001036">
    <property type="entry name" value="Acrflvin-R"/>
</dbReference>
<dbReference type="Gene3D" id="3.30.70.1440">
    <property type="entry name" value="Multidrug efflux transporter AcrB pore domain"/>
    <property type="match status" value="1"/>
</dbReference>
<evidence type="ECO:0000256" key="8">
    <source>
        <dbReference type="SAM" id="Phobius"/>
    </source>
</evidence>
<dbReference type="GO" id="GO:0005886">
    <property type="term" value="C:plasma membrane"/>
    <property type="evidence" value="ECO:0007669"/>
    <property type="project" value="UniProtKB-SubCell"/>
</dbReference>
<keyword evidence="7 8" id="KW-0472">Membrane</keyword>
<dbReference type="Gene3D" id="3.30.2090.10">
    <property type="entry name" value="Multidrug efflux transporter AcrB TolC docking domain, DN and DC subdomains"/>
    <property type="match status" value="2"/>
</dbReference>
<feature type="transmembrane region" description="Helical" evidence="8">
    <location>
        <begin position="898"/>
        <end position="915"/>
    </location>
</feature>
<feature type="transmembrane region" description="Helical" evidence="8">
    <location>
        <begin position="921"/>
        <end position="941"/>
    </location>
</feature>
<dbReference type="PRINTS" id="PR00702">
    <property type="entry name" value="ACRIFLAVINRP"/>
</dbReference>
<keyword evidence="5 8" id="KW-0812">Transmembrane</keyword>
<dbReference type="Gene3D" id="1.20.1640.10">
    <property type="entry name" value="Multidrug efflux transporter AcrB transmembrane domain"/>
    <property type="match status" value="2"/>
</dbReference>
<feature type="transmembrane region" description="Helical" evidence="8">
    <location>
        <begin position="948"/>
        <end position="973"/>
    </location>
</feature>
<feature type="transmembrane region" description="Helical" evidence="8">
    <location>
        <begin position="393"/>
        <end position="414"/>
    </location>
</feature>
<reference evidence="9" key="1">
    <citation type="submission" date="2020-07" db="EMBL/GenBank/DDBJ databases">
        <title>Huge and variable diversity of episymbiotic CPR bacteria and DPANN archaea in groundwater ecosystems.</title>
        <authorList>
            <person name="He C.Y."/>
            <person name="Keren R."/>
            <person name="Whittaker M."/>
            <person name="Farag I.F."/>
            <person name="Doudna J."/>
            <person name="Cate J.H.D."/>
            <person name="Banfield J.F."/>
        </authorList>
    </citation>
    <scope>NUCLEOTIDE SEQUENCE</scope>
    <source>
        <strain evidence="9">NC_groundwater_1664_Pr3_B-0.1um_52_9</strain>
    </source>
</reference>
<accession>A0A9D6V328</accession>
<proteinExistence type="inferred from homology"/>
<evidence type="ECO:0000256" key="1">
    <source>
        <dbReference type="ARBA" id="ARBA00004651"/>
    </source>
</evidence>
<dbReference type="GO" id="GO:0008324">
    <property type="term" value="F:monoatomic cation transmembrane transporter activity"/>
    <property type="evidence" value="ECO:0007669"/>
    <property type="project" value="InterPro"/>
</dbReference>
<evidence type="ECO:0000256" key="5">
    <source>
        <dbReference type="ARBA" id="ARBA00022692"/>
    </source>
</evidence>
<comment type="similarity">
    <text evidence="2">Belongs to the resistance-nodulation-cell division (RND) (TC 2.A.6) family.</text>
</comment>
<dbReference type="Pfam" id="PF00873">
    <property type="entry name" value="ACR_tran"/>
    <property type="match status" value="1"/>
</dbReference>
<feature type="transmembrane region" description="Helical" evidence="8">
    <location>
        <begin position="484"/>
        <end position="507"/>
    </location>
</feature>
<dbReference type="SUPFAM" id="SSF82714">
    <property type="entry name" value="Multidrug efflux transporter AcrB TolC docking domain, DN and DC subdomains"/>
    <property type="match status" value="2"/>
</dbReference>
<feature type="transmembrane region" description="Helical" evidence="8">
    <location>
        <begin position="1025"/>
        <end position="1048"/>
    </location>
</feature>
<keyword evidence="3" id="KW-0813">Transport</keyword>
<sequence>MIGEILKFSIQKRWIMLALTLLMAVLGAYNVTRLNIDAVPDITNIQVQVSAQAPGLSALEIEQRITFPIETGMAGLPRLVKTRSLSQYGIALITVIFEDGTDIYFARRLVSERIQEIKGKLPPAIEPAMGPISTGLGEIFMWTVEALPEAKKPDGTPYTLTDLRTIQEWIIRPQLRNTPGVTEINTIGGYEKQFHVTPDPHKLISQGLTFGDVITALSANNANVGAGYIERNSGQYLVRVPGQVTDLEDIRNITVKNVHSVPVFVKDVATVDFGKELRLGAATKNGEETVLGTVFMLMGENSREVAQRAARKLEEVNRTLPEGVVAKAVYDRTTLVDKTIRTVTKSLTEGAILVVVILFIFLGNIRAAFITALVIPLSMLFTATGMVTHKLTANLMSLGAIDFGIIVDGAVVIVENCARKLTEARQDLGRALTQNERIDVIWEASQEVRKPMLFGELIIIIVYLPILTLTGVEGKMFTPMALTVLLALTGALILSFTFVPSAVAVFLSGHLSHEENFITRSSKQLYRPLLQLALKYRALVVVTAAVVVAISTVAATLMGREFIPTLDEGDAAIHTMRVPETSLSQAIALQSILEKTLKEKFPQIETIVGRVGTSEIATEPHPPSIGDNTLVMKPRDQWPDPNLPKADLVKEIEEEAGKLLGSNFEFSQPIRMRFNHLLSGVFSDVAVKVFGDDMDVLLRSAEEAAELVRKIPGASHVKVEQVSGLPILTVKLKRSEMTRYGLNVSEVQDIVEIAVGGKSAGQVFEGDRRFDIVVRLPEKLRTDVEALKRIPIPLPRQDTGVELVRTAGNPSEDRKQRTFVTLGSVADLTVVIGPNQISREDGKRRVVVTSNVRDRDLGSFVDEAQKTIKERLKLPAGCWITWGGEFEQLLSAAKRLEIVVPLALFLIVALLFAAFGSVRYALLVFTGVPLALTGGIIGLWLRDIPLSISAAVGFIALSGVAVLNGLVMVTFINKLRDEGMPVDDAVLQGALTRLRPVLMTALVASLGFVPMAIATGTGAEVQKPLATVVIGGLISSTILTLMVLPALYSLVERRSVADDVAAELVD</sequence>
<evidence type="ECO:0000256" key="3">
    <source>
        <dbReference type="ARBA" id="ARBA00022448"/>
    </source>
</evidence>
<dbReference type="EMBL" id="JACRDE010000361">
    <property type="protein sequence ID" value="MBI5250562.1"/>
    <property type="molecule type" value="Genomic_DNA"/>
</dbReference>
<feature type="non-terminal residue" evidence="9">
    <location>
        <position position="1066"/>
    </location>
</feature>
<dbReference type="SUPFAM" id="SSF82693">
    <property type="entry name" value="Multidrug efflux transporter AcrB pore domain, PN1, PN2, PC1 and PC2 subdomains"/>
    <property type="match status" value="2"/>
</dbReference>
<dbReference type="InterPro" id="IPR004763">
    <property type="entry name" value="CusA-like"/>
</dbReference>
<dbReference type="SUPFAM" id="SSF82866">
    <property type="entry name" value="Multidrug efflux transporter AcrB transmembrane domain"/>
    <property type="match status" value="2"/>
</dbReference>
<name>A0A9D6V328_9BACT</name>
<gene>
    <name evidence="9" type="ORF">HY912_13810</name>
</gene>
<dbReference type="Gene3D" id="3.30.70.1430">
    <property type="entry name" value="Multidrug efflux transporter AcrB pore domain"/>
    <property type="match status" value="2"/>
</dbReference>
<evidence type="ECO:0000256" key="6">
    <source>
        <dbReference type="ARBA" id="ARBA00022989"/>
    </source>
</evidence>
<feature type="transmembrane region" description="Helical" evidence="8">
    <location>
        <begin position="536"/>
        <end position="557"/>
    </location>
</feature>
<feature type="transmembrane region" description="Helical" evidence="8">
    <location>
        <begin position="452"/>
        <end position="472"/>
    </location>
</feature>
<dbReference type="Proteomes" id="UP000807825">
    <property type="component" value="Unassembled WGS sequence"/>
</dbReference>
<keyword evidence="4" id="KW-1003">Cell membrane</keyword>
<evidence type="ECO:0000256" key="7">
    <source>
        <dbReference type="ARBA" id="ARBA00023136"/>
    </source>
</evidence>
<evidence type="ECO:0000256" key="2">
    <source>
        <dbReference type="ARBA" id="ARBA00010942"/>
    </source>
</evidence>
<evidence type="ECO:0000256" key="4">
    <source>
        <dbReference type="ARBA" id="ARBA00022475"/>
    </source>
</evidence>
<keyword evidence="6 8" id="KW-1133">Transmembrane helix</keyword>
<evidence type="ECO:0000313" key="9">
    <source>
        <dbReference type="EMBL" id="MBI5250562.1"/>
    </source>
</evidence>
<comment type="caution">
    <text evidence="9">The sequence shown here is derived from an EMBL/GenBank/DDBJ whole genome shotgun (WGS) entry which is preliminary data.</text>
</comment>
<dbReference type="GO" id="GO:0042910">
    <property type="term" value="F:xenobiotic transmembrane transporter activity"/>
    <property type="evidence" value="ECO:0007669"/>
    <property type="project" value="TreeGrafter"/>
</dbReference>
<comment type="subcellular location">
    <subcellularLocation>
        <location evidence="1">Cell membrane</location>
        <topology evidence="1">Multi-pass membrane protein</topology>
    </subcellularLocation>
</comment>
<evidence type="ECO:0000313" key="10">
    <source>
        <dbReference type="Proteomes" id="UP000807825"/>
    </source>
</evidence>
<dbReference type="AlphaFoldDB" id="A0A9D6V328"/>
<protein>
    <submittedName>
        <fullName evidence="9">CusA/CzcA family heavy metal efflux RND transporter</fullName>
    </submittedName>
</protein>
<dbReference type="NCBIfam" id="TIGR00914">
    <property type="entry name" value="2A0601"/>
    <property type="match status" value="1"/>
</dbReference>
<feature type="transmembrane region" description="Helical" evidence="8">
    <location>
        <begin position="351"/>
        <end position="381"/>
    </location>
</feature>
<organism evidence="9 10">
    <name type="scientific">Desulfomonile tiedjei</name>
    <dbReference type="NCBI Taxonomy" id="2358"/>
    <lineage>
        <taxon>Bacteria</taxon>
        <taxon>Pseudomonadati</taxon>
        <taxon>Thermodesulfobacteriota</taxon>
        <taxon>Desulfomonilia</taxon>
        <taxon>Desulfomonilales</taxon>
        <taxon>Desulfomonilaceae</taxon>
        <taxon>Desulfomonile</taxon>
    </lineage>
</organism>
<dbReference type="PANTHER" id="PTHR32063:SF24">
    <property type="entry name" value="CATION EFFLUX SYSTEM (ACRB_ACRD_ACRF FAMILY)"/>
    <property type="match status" value="1"/>
</dbReference>
<dbReference type="PANTHER" id="PTHR32063">
    <property type="match status" value="1"/>
</dbReference>
<dbReference type="InterPro" id="IPR027463">
    <property type="entry name" value="AcrB_DN_DC_subdom"/>
</dbReference>
<feature type="transmembrane region" description="Helical" evidence="8">
    <location>
        <begin position="993"/>
        <end position="1013"/>
    </location>
</feature>
<dbReference type="Gene3D" id="3.30.70.1320">
    <property type="entry name" value="Multidrug efflux transporter AcrB pore domain like"/>
    <property type="match status" value="1"/>
</dbReference>